<protein>
    <submittedName>
        <fullName evidence="2">Uncharacterized protein</fullName>
    </submittedName>
</protein>
<feature type="non-terminal residue" evidence="2">
    <location>
        <position position="1"/>
    </location>
</feature>
<dbReference type="EMBL" id="LAZR01032790">
    <property type="protein sequence ID" value="KKL49901.1"/>
    <property type="molecule type" value="Genomic_DNA"/>
</dbReference>
<name>A0A0F9D872_9ZZZZ</name>
<sequence length="286" mass="30617">GTGDDNRNLPVMPQWAGNLPEEITGNEAARNILMQHKEGNAKIEVPVGLVKSYIDAKRAVSGMVTIPAENATAEQKAAFNKKTGVPDKAEDYSLKVPDGAPAELFKDDQIDAFKKDAHELGVPKGKAEELFNRFAGRQIETYNGMMSTNQQGQQESFDALKKELGNDFDATVKSADQAAAWADPEMFNVIHKAGLANHPVIVKGFGKVAKALGEGMLKGVGPGVPTVALTKQELEVMMRDPKYKLAQGDPVGEEWRAKVTAGFEQLYPGSSGGDIAPSSGRSLHGA</sequence>
<gene>
    <name evidence="2" type="ORF">LCGC14_2310880</name>
</gene>
<evidence type="ECO:0000313" key="2">
    <source>
        <dbReference type="EMBL" id="KKL49901.1"/>
    </source>
</evidence>
<organism evidence="2">
    <name type="scientific">marine sediment metagenome</name>
    <dbReference type="NCBI Taxonomy" id="412755"/>
    <lineage>
        <taxon>unclassified sequences</taxon>
        <taxon>metagenomes</taxon>
        <taxon>ecological metagenomes</taxon>
    </lineage>
</organism>
<accession>A0A0F9D872</accession>
<dbReference type="Pfam" id="PF05396">
    <property type="entry name" value="Phage_T7_Capsid"/>
    <property type="match status" value="1"/>
</dbReference>
<evidence type="ECO:0000256" key="1">
    <source>
        <dbReference type="SAM" id="MobiDB-lite"/>
    </source>
</evidence>
<dbReference type="InterPro" id="IPR008768">
    <property type="entry name" value="Gp9-like"/>
</dbReference>
<proteinExistence type="predicted"/>
<feature type="region of interest" description="Disordered" evidence="1">
    <location>
        <begin position="265"/>
        <end position="286"/>
    </location>
</feature>
<dbReference type="GO" id="GO:0019069">
    <property type="term" value="P:viral capsid assembly"/>
    <property type="evidence" value="ECO:0007669"/>
    <property type="project" value="InterPro"/>
</dbReference>
<comment type="caution">
    <text evidence="2">The sequence shown here is derived from an EMBL/GenBank/DDBJ whole genome shotgun (WGS) entry which is preliminary data.</text>
</comment>
<reference evidence="2" key="1">
    <citation type="journal article" date="2015" name="Nature">
        <title>Complex archaea that bridge the gap between prokaryotes and eukaryotes.</title>
        <authorList>
            <person name="Spang A."/>
            <person name="Saw J.H."/>
            <person name="Jorgensen S.L."/>
            <person name="Zaremba-Niedzwiedzka K."/>
            <person name="Martijn J."/>
            <person name="Lind A.E."/>
            <person name="van Eijk R."/>
            <person name="Schleper C."/>
            <person name="Guy L."/>
            <person name="Ettema T.J."/>
        </authorList>
    </citation>
    <scope>NUCLEOTIDE SEQUENCE</scope>
</reference>
<dbReference type="AlphaFoldDB" id="A0A0F9D872"/>